<feature type="region of interest" description="Disordered" evidence="7">
    <location>
        <begin position="88"/>
        <end position="133"/>
    </location>
</feature>
<dbReference type="AlphaFoldDB" id="A7RZI8"/>
<dbReference type="Pfam" id="PF00076">
    <property type="entry name" value="RRM_1"/>
    <property type="match status" value="2"/>
</dbReference>
<dbReference type="GO" id="GO:0097157">
    <property type="term" value="F:pre-mRNA intronic binding"/>
    <property type="evidence" value="ECO:0000318"/>
    <property type="project" value="GO_Central"/>
</dbReference>
<dbReference type="GO" id="GO:0000398">
    <property type="term" value="P:mRNA splicing, via spliceosome"/>
    <property type="evidence" value="ECO:0000318"/>
    <property type="project" value="GO_Central"/>
</dbReference>
<name>A7RZI8_NEMVE</name>
<feature type="region of interest" description="Disordered" evidence="7">
    <location>
        <begin position="200"/>
        <end position="285"/>
    </location>
</feature>
<dbReference type="PhylomeDB" id="A7RZI8"/>
<protein>
    <recommendedName>
        <fullName evidence="2">RNA-binding region-containing protein 3</fullName>
    </recommendedName>
</protein>
<dbReference type="OrthoDB" id="277802at2759"/>
<dbReference type="Gene3D" id="3.30.70.330">
    <property type="match status" value="2"/>
</dbReference>
<dbReference type="GO" id="GO:0030626">
    <property type="term" value="F:U12 snRNA binding"/>
    <property type="evidence" value="ECO:0000318"/>
    <property type="project" value="GO_Central"/>
</dbReference>
<evidence type="ECO:0000256" key="7">
    <source>
        <dbReference type="SAM" id="MobiDB-lite"/>
    </source>
</evidence>
<evidence type="ECO:0000256" key="4">
    <source>
        <dbReference type="ARBA" id="ARBA00022884"/>
    </source>
</evidence>
<dbReference type="HOGENOM" id="CLU_039888_2_1_1"/>
<dbReference type="SMART" id="SM00360">
    <property type="entry name" value="RRM"/>
    <property type="match status" value="2"/>
</dbReference>
<dbReference type="CDD" id="cd12238">
    <property type="entry name" value="RRM1_RBM40_like"/>
    <property type="match status" value="1"/>
</dbReference>
<proteinExistence type="predicted"/>
<feature type="region of interest" description="Disordered" evidence="7">
    <location>
        <begin position="304"/>
        <end position="348"/>
    </location>
</feature>
<dbReference type="FunFam" id="3.30.70.330:FF:000948">
    <property type="entry name" value="RNA-binding region (RNP1, RRM) containing 3"/>
    <property type="match status" value="1"/>
</dbReference>
<dbReference type="GO" id="GO:0005689">
    <property type="term" value="C:U12-type spliceosomal complex"/>
    <property type="evidence" value="ECO:0000318"/>
    <property type="project" value="GO_Central"/>
</dbReference>
<feature type="compositionally biased region" description="Acidic residues" evidence="7">
    <location>
        <begin position="338"/>
        <end position="348"/>
    </location>
</feature>
<dbReference type="InParanoid" id="A7RZI8"/>
<dbReference type="PANTHER" id="PTHR16105">
    <property type="entry name" value="RNA-BINDING REGION-CONTAINING PROTEIN 3"/>
    <property type="match status" value="1"/>
</dbReference>
<dbReference type="KEGG" id="nve:5515017"/>
<dbReference type="EMBL" id="DS469557">
    <property type="protein sequence ID" value="EDO43102.1"/>
    <property type="molecule type" value="Genomic_DNA"/>
</dbReference>
<evidence type="ECO:0000256" key="1">
    <source>
        <dbReference type="ARBA" id="ARBA00004123"/>
    </source>
</evidence>
<feature type="compositionally biased region" description="Basic and acidic residues" evidence="7">
    <location>
        <begin position="100"/>
        <end position="129"/>
    </location>
</feature>
<feature type="domain" description="RRM" evidence="8">
    <location>
        <begin position="386"/>
        <end position="469"/>
    </location>
</feature>
<keyword evidence="5" id="KW-0539">Nucleus</keyword>
<dbReference type="FunFam" id="3.30.70.330:FF:000207">
    <property type="entry name" value="RNA-binding region (RNP1, RRM)-containing 3"/>
    <property type="match status" value="1"/>
</dbReference>
<keyword evidence="10" id="KW-1185">Reference proteome</keyword>
<keyword evidence="4 6" id="KW-0694">RNA-binding</keyword>
<evidence type="ECO:0000313" key="9">
    <source>
        <dbReference type="EMBL" id="EDO43102.1"/>
    </source>
</evidence>
<dbReference type="eggNOG" id="KOG4206">
    <property type="taxonomic scope" value="Eukaryota"/>
</dbReference>
<dbReference type="InterPro" id="IPR012677">
    <property type="entry name" value="Nucleotide-bd_a/b_plait_sf"/>
</dbReference>
<dbReference type="PROSITE" id="PS50102">
    <property type="entry name" value="RRM"/>
    <property type="match status" value="2"/>
</dbReference>
<evidence type="ECO:0000256" key="6">
    <source>
        <dbReference type="PROSITE-ProRule" id="PRU00176"/>
    </source>
</evidence>
<gene>
    <name evidence="9" type="ORF">NEMVEDRAFT_v1g234681</name>
</gene>
<keyword evidence="3" id="KW-0677">Repeat</keyword>
<dbReference type="CDD" id="cd12239">
    <property type="entry name" value="RRM2_RBM40_like"/>
    <property type="match status" value="1"/>
</dbReference>
<dbReference type="InterPro" id="IPR035979">
    <property type="entry name" value="RBD_domain_sf"/>
</dbReference>
<dbReference type="InterPro" id="IPR000504">
    <property type="entry name" value="RRM_dom"/>
</dbReference>
<organism evidence="9 10">
    <name type="scientific">Nematostella vectensis</name>
    <name type="common">Starlet sea anemone</name>
    <dbReference type="NCBI Taxonomy" id="45351"/>
    <lineage>
        <taxon>Eukaryota</taxon>
        <taxon>Metazoa</taxon>
        <taxon>Cnidaria</taxon>
        <taxon>Anthozoa</taxon>
        <taxon>Hexacorallia</taxon>
        <taxon>Actiniaria</taxon>
        <taxon>Edwardsiidae</taxon>
        <taxon>Nematostella</taxon>
    </lineage>
</organism>
<dbReference type="OMA" id="AINIRHE"/>
<evidence type="ECO:0000259" key="8">
    <source>
        <dbReference type="PROSITE" id="PS50102"/>
    </source>
</evidence>
<feature type="compositionally biased region" description="Polar residues" evidence="7">
    <location>
        <begin position="88"/>
        <end position="98"/>
    </location>
</feature>
<accession>A7RZI8</accession>
<dbReference type="PANTHER" id="PTHR16105:SF0">
    <property type="entry name" value="RNA-BINDING REGION-CONTAINING PROTEIN 3"/>
    <property type="match status" value="1"/>
</dbReference>
<reference evidence="9 10" key="1">
    <citation type="journal article" date="2007" name="Science">
        <title>Sea anemone genome reveals ancestral eumetazoan gene repertoire and genomic organization.</title>
        <authorList>
            <person name="Putnam N.H."/>
            <person name="Srivastava M."/>
            <person name="Hellsten U."/>
            <person name="Dirks B."/>
            <person name="Chapman J."/>
            <person name="Salamov A."/>
            <person name="Terry A."/>
            <person name="Shapiro H."/>
            <person name="Lindquist E."/>
            <person name="Kapitonov V.V."/>
            <person name="Jurka J."/>
            <person name="Genikhovich G."/>
            <person name="Grigoriev I.V."/>
            <person name="Lucas S.M."/>
            <person name="Steele R.E."/>
            <person name="Finnerty J.R."/>
            <person name="Technau U."/>
            <person name="Martindale M.Q."/>
            <person name="Rokhsar D.S."/>
        </authorList>
    </citation>
    <scope>NUCLEOTIDE SEQUENCE [LARGE SCALE GENOMIC DNA]</scope>
    <source>
        <strain evidence="10">CH2 X CH6</strain>
    </source>
</reference>
<comment type="subcellular location">
    <subcellularLocation>
        <location evidence="1">Nucleus</location>
    </subcellularLocation>
</comment>
<dbReference type="InterPro" id="IPR034147">
    <property type="entry name" value="RBM40_RRM1"/>
</dbReference>
<evidence type="ECO:0000313" key="10">
    <source>
        <dbReference type="Proteomes" id="UP000001593"/>
    </source>
</evidence>
<dbReference type="InterPro" id="IPR045164">
    <property type="entry name" value="RBM41/RNPC3"/>
</dbReference>
<evidence type="ECO:0000256" key="5">
    <source>
        <dbReference type="ARBA" id="ARBA00023242"/>
    </source>
</evidence>
<feature type="compositionally biased region" description="Polar residues" evidence="7">
    <location>
        <begin position="310"/>
        <end position="323"/>
    </location>
</feature>
<dbReference type="Proteomes" id="UP000001593">
    <property type="component" value="Unassembled WGS sequence"/>
</dbReference>
<sequence length="476" mass="53528">MAADSRKDYCKLFVRHLPNVLSNADKEDFFKHFGARSVICMGRSGKMRDTAFVEFPDDTTASKALRRLHQLEILGSALVVEYATKQQEQTAAQHSNRMSPKKEAASENSKDQQDVTSEMDKQNRIEHGIAPKLGLKYPGNPHLTYLYPPPTASILTNIAHTLACVPKFYTQVLHLMNKMNLPAPFGEVTPTPPIVGATVAPPSNAVPDEDVYLSSEESEIESDEEEKERRLKEQSMFGMQAKPKQDHATARKRTKLQPAKVPEPKKRKAPPKESQPFEEAFETSQVPQRKIAFNLTDAITSIFEAGPPFSDTQGTPGDSQQGSEGFGVFAPSQKQPEEKEEGEVDEPLLETNEFVSSRELKANRMSEKEIKAMSQFKNYSPGDPTSRLYVKNLSRQVEDKDLMYVFGRYVDFSVGEQKDRFDIRLMKEGRMKGQAFVTLPSEEKAKRALREVHGYMLHGKPIVIQFARSAKAKEAK</sequence>
<feature type="compositionally biased region" description="Acidic residues" evidence="7">
    <location>
        <begin position="207"/>
        <end position="226"/>
    </location>
</feature>
<feature type="domain" description="RRM" evidence="8">
    <location>
        <begin position="10"/>
        <end position="85"/>
    </location>
</feature>
<dbReference type="SUPFAM" id="SSF54928">
    <property type="entry name" value="RNA-binding domain, RBD"/>
    <property type="match status" value="2"/>
</dbReference>
<evidence type="ECO:0000256" key="3">
    <source>
        <dbReference type="ARBA" id="ARBA00022737"/>
    </source>
</evidence>
<evidence type="ECO:0000256" key="2">
    <source>
        <dbReference type="ARBA" id="ARBA00020364"/>
    </source>
</evidence>
<dbReference type="Gene3D" id="6.10.250.610">
    <property type="match status" value="1"/>
</dbReference>
<dbReference type="STRING" id="45351.A7RZI8"/>